<dbReference type="PANTHER" id="PTHR34294:SF5">
    <property type="entry name" value="CENTRAL GLYCOLYTIC GENES REGULATOR"/>
    <property type="match status" value="1"/>
</dbReference>
<keyword evidence="10" id="KW-1185">Reference proteome</keyword>
<dbReference type="Gene3D" id="3.40.50.1360">
    <property type="match status" value="1"/>
</dbReference>
<name>A0A1V4IP98_9CLOT</name>
<evidence type="ECO:0000313" key="8">
    <source>
        <dbReference type="EMBL" id="OPJ61709.1"/>
    </source>
</evidence>
<dbReference type="OrthoDB" id="9793820at2"/>
<dbReference type="EMBL" id="MZGT01000028">
    <property type="protein sequence ID" value="OPJ61709.1"/>
    <property type="molecule type" value="Genomic_DNA"/>
</dbReference>
<dbReference type="Pfam" id="PF21715">
    <property type="entry name" value="CggR_N"/>
    <property type="match status" value="1"/>
</dbReference>
<evidence type="ECO:0000313" key="10">
    <source>
        <dbReference type="Proteomes" id="UP000191056"/>
    </source>
</evidence>
<evidence type="ECO:0000313" key="9">
    <source>
        <dbReference type="EMBL" id="RII32211.1"/>
    </source>
</evidence>
<comment type="similarity">
    <text evidence="1">Belongs to the SorC transcriptional regulatory family.</text>
</comment>
<dbReference type="InterPro" id="IPR036390">
    <property type="entry name" value="WH_DNA-bd_sf"/>
</dbReference>
<dbReference type="PANTHER" id="PTHR34294">
    <property type="entry name" value="TRANSCRIPTIONAL REGULATOR-RELATED"/>
    <property type="match status" value="1"/>
</dbReference>
<dbReference type="InterPro" id="IPR048715">
    <property type="entry name" value="CggR_N"/>
</dbReference>
<dbReference type="Gene3D" id="1.10.10.10">
    <property type="entry name" value="Winged helix-like DNA-binding domain superfamily/Winged helix DNA-binding domain"/>
    <property type="match status" value="1"/>
</dbReference>
<evidence type="ECO:0000256" key="3">
    <source>
        <dbReference type="ARBA" id="ARBA00023125"/>
    </source>
</evidence>
<keyword evidence="2" id="KW-0805">Transcription regulation</keyword>
<dbReference type="Pfam" id="PF04198">
    <property type="entry name" value="Sugar-bind"/>
    <property type="match status" value="1"/>
</dbReference>
<comment type="caution">
    <text evidence="8">The sequence shown here is derived from an EMBL/GenBank/DDBJ whole genome shotgun (WGS) entry which is preliminary data.</text>
</comment>
<evidence type="ECO:0000313" key="7">
    <source>
        <dbReference type="EMBL" id="MVX66132.1"/>
    </source>
</evidence>
<evidence type="ECO:0000256" key="1">
    <source>
        <dbReference type="ARBA" id="ARBA00010466"/>
    </source>
</evidence>
<dbReference type="SUPFAM" id="SSF100950">
    <property type="entry name" value="NagB/RpiA/CoA transferase-like"/>
    <property type="match status" value="1"/>
</dbReference>
<dbReference type="EMBL" id="QXDJ01000008">
    <property type="protein sequence ID" value="RII32211.1"/>
    <property type="molecule type" value="Genomic_DNA"/>
</dbReference>
<dbReference type="Proteomes" id="UP000265930">
    <property type="component" value="Unassembled WGS sequence"/>
</dbReference>
<dbReference type="InterPro" id="IPR036388">
    <property type="entry name" value="WH-like_DNA-bd_sf"/>
</dbReference>
<keyword evidence="3" id="KW-0238">DNA-binding</keyword>
<keyword evidence="4" id="KW-0804">Transcription</keyword>
<dbReference type="STRING" id="225345.CLCHR_23240"/>
<evidence type="ECO:0000259" key="6">
    <source>
        <dbReference type="Pfam" id="PF21715"/>
    </source>
</evidence>
<accession>A0A1V4IP98</accession>
<dbReference type="InterPro" id="IPR037171">
    <property type="entry name" value="NagB/RpiA_transferase-like"/>
</dbReference>
<organism evidence="8 10">
    <name type="scientific">Clostridium chromiireducens</name>
    <dbReference type="NCBI Taxonomy" id="225345"/>
    <lineage>
        <taxon>Bacteria</taxon>
        <taxon>Bacillati</taxon>
        <taxon>Bacillota</taxon>
        <taxon>Clostridia</taxon>
        <taxon>Eubacteriales</taxon>
        <taxon>Clostridiaceae</taxon>
        <taxon>Clostridium</taxon>
    </lineage>
</organism>
<feature type="domain" description="Sugar-binding" evidence="5">
    <location>
        <begin position="101"/>
        <end position="348"/>
    </location>
</feature>
<evidence type="ECO:0000256" key="2">
    <source>
        <dbReference type="ARBA" id="ARBA00023015"/>
    </source>
</evidence>
<feature type="domain" description="CggR N-terminal DNA binding" evidence="6">
    <location>
        <begin position="30"/>
        <end position="99"/>
    </location>
</feature>
<dbReference type="GO" id="GO:0030246">
    <property type="term" value="F:carbohydrate binding"/>
    <property type="evidence" value="ECO:0007669"/>
    <property type="project" value="InterPro"/>
</dbReference>
<evidence type="ECO:0000313" key="11">
    <source>
        <dbReference type="Proteomes" id="UP000265930"/>
    </source>
</evidence>
<evidence type="ECO:0000256" key="4">
    <source>
        <dbReference type="ARBA" id="ARBA00023163"/>
    </source>
</evidence>
<gene>
    <name evidence="8" type="primary">cggR</name>
    <name evidence="8" type="ORF">CLCHR_23240</name>
    <name evidence="9" type="ORF">D2A34_23565</name>
    <name evidence="7" type="ORF">GKZ28_20845</name>
</gene>
<evidence type="ECO:0000259" key="5">
    <source>
        <dbReference type="Pfam" id="PF04198"/>
    </source>
</evidence>
<dbReference type="AlphaFoldDB" id="A0A1V4IP98"/>
<dbReference type="EMBL" id="WSRQ01000047">
    <property type="protein sequence ID" value="MVX66132.1"/>
    <property type="molecule type" value="Genomic_DNA"/>
</dbReference>
<proteinExistence type="inferred from homology"/>
<reference evidence="7" key="3">
    <citation type="submission" date="2019-12" db="EMBL/GenBank/DDBJ databases">
        <title>Microbes associate with the intestines of laboratory mice.</title>
        <authorList>
            <person name="Navarre W."/>
            <person name="Wong E."/>
        </authorList>
    </citation>
    <scope>NUCLEOTIDE SEQUENCE</scope>
    <source>
        <strain evidence="7">NM79_F5</strain>
    </source>
</reference>
<dbReference type="Proteomes" id="UP000656077">
    <property type="component" value="Unassembled WGS sequence"/>
</dbReference>
<protein>
    <submittedName>
        <fullName evidence="8">Central glycolytic protein regulator</fullName>
    </submittedName>
    <submittedName>
        <fullName evidence="7">Sugar-binding transcriptional regulator</fullName>
    </submittedName>
</protein>
<dbReference type="RefSeq" id="WP_079439957.1">
    <property type="nucleotide sequence ID" value="NZ_JBLZIA010000019.1"/>
</dbReference>
<dbReference type="Proteomes" id="UP000191056">
    <property type="component" value="Unassembled WGS sequence"/>
</dbReference>
<dbReference type="GO" id="GO:0003677">
    <property type="term" value="F:DNA binding"/>
    <property type="evidence" value="ECO:0007669"/>
    <property type="project" value="UniProtKB-KW"/>
</dbReference>
<dbReference type="InterPro" id="IPR007324">
    <property type="entry name" value="Sugar-bd_dom_put"/>
</dbReference>
<reference evidence="9 11" key="2">
    <citation type="submission" date="2018-08" db="EMBL/GenBank/DDBJ databases">
        <title>Genome of Clostridium chromiireducens C1, DSM12136.</title>
        <authorList>
            <person name="Xing M."/>
            <person name="Wei Y."/>
            <person name="Ang E.L."/>
            <person name="Zhao H."/>
            <person name="Zhang Y."/>
        </authorList>
    </citation>
    <scope>NUCLEOTIDE SEQUENCE [LARGE SCALE GENOMIC DNA]</scope>
    <source>
        <strain evidence="9 11">C1</strain>
    </source>
</reference>
<reference evidence="8 10" key="1">
    <citation type="submission" date="2017-03" db="EMBL/GenBank/DDBJ databases">
        <title>Genome sequence of Clostridium chromiireducens DSM 23318.</title>
        <authorList>
            <person name="Poehlein A."/>
            <person name="Daniel R."/>
        </authorList>
    </citation>
    <scope>NUCLEOTIDE SEQUENCE [LARGE SCALE GENOMIC DNA]</scope>
    <source>
        <strain evidence="8 10">DSM 23318</strain>
    </source>
</reference>
<dbReference type="InterPro" id="IPR051054">
    <property type="entry name" value="SorC_transcr_regulators"/>
</dbReference>
<sequence length="357" mass="39155">MGHIETKGVFELQEILELQKKIVPELVNTLEKRYNVLRTIFHNQPIGRRVLADMLNVGERTVRTEIGFLKDQGLIEINTSGMTVTSEGVEIIHKLNDFIHEIKGLSEVEKKIESFLNLKKVIIVPGDVEENPLVLKDLGKACANYVKDVLEDNSIIALTGGSTLKEVVEAFPRITNLSQIQVVPARGGMGKKVETQANSLAATLAKKLNGTYKMLHISENLSLDIIDTLLKEEAVKVVIDTIHKADVLIYGIGNAVQMARKRGVPQQEIDNLINNGAVGEAFGCYFNKDSKIISETTAIGIKINEARKINTHIAVAGGKNKVESIIATEYNDFSGVLVTDEAAAKGIISTLENQFSD</sequence>
<dbReference type="SUPFAM" id="SSF46785">
    <property type="entry name" value="Winged helix' DNA-binding domain"/>
    <property type="match status" value="1"/>
</dbReference>